<comment type="similarity">
    <text evidence="5">Belongs to the class I-like SAM-binding methyltransferase superfamily. EFM5 family.</text>
</comment>
<organism evidence="6 7">
    <name type="scientific">Diplodia intermedia</name>
    <dbReference type="NCBI Taxonomy" id="856260"/>
    <lineage>
        <taxon>Eukaryota</taxon>
        <taxon>Fungi</taxon>
        <taxon>Dikarya</taxon>
        <taxon>Ascomycota</taxon>
        <taxon>Pezizomycotina</taxon>
        <taxon>Dothideomycetes</taxon>
        <taxon>Dothideomycetes incertae sedis</taxon>
        <taxon>Botryosphaeriales</taxon>
        <taxon>Botryosphaeriaceae</taxon>
        <taxon>Diplodia</taxon>
    </lineage>
</organism>
<comment type="function">
    <text evidence="5">S-adenosyl-L-methionine-dependent protein-lysine N-methyltransferase that trimethylates elongation factor 1-alpha at 'Lys-79'.</text>
</comment>
<keyword evidence="2 5" id="KW-0963">Cytoplasm</keyword>
<evidence type="ECO:0000313" key="7">
    <source>
        <dbReference type="Proteomes" id="UP001521184"/>
    </source>
</evidence>
<dbReference type="PANTHER" id="PTHR13200">
    <property type="entry name" value="EEF1A LYSINE METHYLTRANSFERASE 1"/>
    <property type="match status" value="1"/>
</dbReference>
<dbReference type="InterPro" id="IPR002052">
    <property type="entry name" value="DNA_methylase_N6_adenine_CS"/>
</dbReference>
<name>A0ABR3TSR4_9PEZI</name>
<accession>A0ABR3TSR4</accession>
<comment type="caution">
    <text evidence="6">The sequence shown here is derived from an EMBL/GenBank/DDBJ whole genome shotgun (WGS) entry which is preliminary data.</text>
</comment>
<evidence type="ECO:0000256" key="4">
    <source>
        <dbReference type="ARBA" id="ARBA00022679"/>
    </source>
</evidence>
<dbReference type="InterPro" id="IPR019369">
    <property type="entry name" value="Efm5/EEF1AKMT1"/>
</dbReference>
<evidence type="ECO:0000256" key="2">
    <source>
        <dbReference type="ARBA" id="ARBA00022490"/>
    </source>
</evidence>
<evidence type="ECO:0000313" key="6">
    <source>
        <dbReference type="EMBL" id="KAL1643727.1"/>
    </source>
</evidence>
<keyword evidence="3 5" id="KW-0489">Methyltransferase</keyword>
<evidence type="ECO:0000256" key="3">
    <source>
        <dbReference type="ARBA" id="ARBA00022603"/>
    </source>
</evidence>
<dbReference type="Proteomes" id="UP001521184">
    <property type="component" value="Unassembled WGS sequence"/>
</dbReference>
<keyword evidence="7" id="KW-1185">Reference proteome</keyword>
<gene>
    <name evidence="6" type="primary">EFM5_1</name>
    <name evidence="5" type="synonym">EFM5</name>
    <name evidence="6" type="ORF">SLS58_004742</name>
</gene>
<reference evidence="6 7" key="1">
    <citation type="journal article" date="2023" name="Plant Dis.">
        <title>First Report of Diplodia intermedia Causing Canker and Dieback Diseases on Apple Trees in Canada.</title>
        <authorList>
            <person name="Ellouze W."/>
            <person name="Ilyukhin E."/>
            <person name="Sulman M."/>
            <person name="Ali S."/>
        </authorList>
    </citation>
    <scope>NUCLEOTIDE SEQUENCE [LARGE SCALE GENOMIC DNA]</scope>
    <source>
        <strain evidence="6 7">M45-28</strain>
    </source>
</reference>
<evidence type="ECO:0000256" key="5">
    <source>
        <dbReference type="HAMAP-Rule" id="MF_03187"/>
    </source>
</evidence>
<dbReference type="Pfam" id="PF10237">
    <property type="entry name" value="N6-adenineMlase"/>
    <property type="match status" value="1"/>
</dbReference>
<dbReference type="EC" id="2.1.1.-" evidence="5"/>
<comment type="subcellular location">
    <subcellularLocation>
        <location evidence="1 5">Cytoplasm</location>
    </subcellularLocation>
</comment>
<dbReference type="HAMAP" id="MF_03187">
    <property type="entry name" value="Methyltr_EFM5"/>
    <property type="match status" value="1"/>
</dbReference>
<dbReference type="PROSITE" id="PS00092">
    <property type="entry name" value="N6_MTASE"/>
    <property type="match status" value="1"/>
</dbReference>
<keyword evidence="4 5" id="KW-0808">Transferase</keyword>
<sequence>MGSIHDYDDVPQLSAGALSALQEFLGERDARTKQFEDLKVAAEEDFTKTEQPLSMEAFTEDWNASQFWARRTVSPRGQAGGYNDETATTLARQLLDNATDDTKIAVVSAPSVFIQLKNLLRSGEYKIRPEVTLLEFDERFGVFKEWVPYDFMFPTRLPPNLKGQFDRIICDPPFLSVDCQTKAALTVRWLAKSVDPSAQRLIICTGERMESMIVKLYGKTSVRTTDFEIQHAKCLSNEFRCYANYEARDVWRWNEACE</sequence>
<dbReference type="PANTHER" id="PTHR13200:SF0">
    <property type="entry name" value="EEF1A LYSINE METHYLTRANSFERASE 1"/>
    <property type="match status" value="1"/>
</dbReference>
<protein>
    <recommendedName>
        <fullName evidence="5">Protein-lysine N-methyltransferase EFM5</fullName>
        <ecNumber evidence="5">2.1.1.-</ecNumber>
    </recommendedName>
    <alternativeName>
        <fullName evidence="5">Elongation factor methyltransferase 5</fullName>
    </alternativeName>
</protein>
<evidence type="ECO:0000256" key="1">
    <source>
        <dbReference type="ARBA" id="ARBA00004496"/>
    </source>
</evidence>
<proteinExistence type="inferred from homology"/>
<dbReference type="InterPro" id="IPR041370">
    <property type="entry name" value="Mlase_EEF1AKMT1/ZCCHC4"/>
</dbReference>
<dbReference type="EMBL" id="JAKEKT020000026">
    <property type="protein sequence ID" value="KAL1643727.1"/>
    <property type="molecule type" value="Genomic_DNA"/>
</dbReference>